<dbReference type="Pfam" id="PF03120">
    <property type="entry name" value="OB_DNA_ligase"/>
    <property type="match status" value="1"/>
</dbReference>
<evidence type="ECO:0000256" key="6">
    <source>
        <dbReference type="ARBA" id="ARBA00022723"/>
    </source>
</evidence>
<keyword evidence="6 14" id="KW-0479">Metal-binding</keyword>
<protein>
    <recommendedName>
        <fullName evidence="3 14">DNA ligase</fullName>
        <ecNumber evidence="2 14">6.5.1.2</ecNumber>
    </recommendedName>
    <alternativeName>
        <fullName evidence="14">Polydeoxyribonucleotide synthase [NAD(+)]</fullName>
    </alternativeName>
</protein>
<feature type="binding site" evidence="14">
    <location>
        <begin position="88"/>
        <end position="89"/>
    </location>
    <ligand>
        <name>NAD(+)</name>
        <dbReference type="ChEBI" id="CHEBI:57540"/>
    </ligand>
</feature>
<gene>
    <name evidence="14" type="primary">ligA</name>
    <name evidence="17" type="ORF">COS21_02035</name>
</gene>
<dbReference type="EC" id="6.5.1.2" evidence="2 14"/>
<dbReference type="GO" id="GO:0046872">
    <property type="term" value="F:metal ion binding"/>
    <property type="evidence" value="ECO:0007669"/>
    <property type="project" value="UniProtKB-KW"/>
</dbReference>
<keyword evidence="10 14" id="KW-0520">NAD</keyword>
<evidence type="ECO:0000313" key="18">
    <source>
        <dbReference type="Proteomes" id="UP000229030"/>
    </source>
</evidence>
<evidence type="ECO:0000256" key="1">
    <source>
        <dbReference type="ARBA" id="ARBA00004067"/>
    </source>
</evidence>
<feature type="active site" description="N6-AMP-lysine intermediate" evidence="14">
    <location>
        <position position="124"/>
    </location>
</feature>
<evidence type="ECO:0000256" key="4">
    <source>
        <dbReference type="ARBA" id="ARBA00022598"/>
    </source>
</evidence>
<keyword evidence="8 14" id="KW-0862">Zinc</keyword>
<evidence type="ECO:0000256" key="2">
    <source>
        <dbReference type="ARBA" id="ARBA00012722"/>
    </source>
</evidence>
<dbReference type="PIRSF" id="PIRSF001604">
    <property type="entry name" value="LigA"/>
    <property type="match status" value="1"/>
</dbReference>
<dbReference type="InterPro" id="IPR001357">
    <property type="entry name" value="BRCT_dom"/>
</dbReference>
<dbReference type="InterPro" id="IPR004150">
    <property type="entry name" value="NAD_DNA_ligase_OB"/>
</dbReference>
<proteinExistence type="inferred from homology"/>
<dbReference type="InterPro" id="IPR036420">
    <property type="entry name" value="BRCT_dom_sf"/>
</dbReference>
<keyword evidence="11 14" id="KW-0234">DNA repair</keyword>
<dbReference type="GO" id="GO:0006281">
    <property type="term" value="P:DNA repair"/>
    <property type="evidence" value="ECO:0007669"/>
    <property type="project" value="UniProtKB-KW"/>
</dbReference>
<dbReference type="GO" id="GO:0006260">
    <property type="term" value="P:DNA replication"/>
    <property type="evidence" value="ECO:0007669"/>
    <property type="project" value="UniProtKB-KW"/>
</dbReference>
<dbReference type="InterPro" id="IPR012340">
    <property type="entry name" value="NA-bd_OB-fold"/>
</dbReference>
<dbReference type="Pfam" id="PF14520">
    <property type="entry name" value="HHH_5"/>
    <property type="match status" value="1"/>
</dbReference>
<evidence type="ECO:0000256" key="5">
    <source>
        <dbReference type="ARBA" id="ARBA00022705"/>
    </source>
</evidence>
<evidence type="ECO:0000256" key="15">
    <source>
        <dbReference type="RuleBase" id="RU000618"/>
    </source>
</evidence>
<dbReference type="Gene3D" id="1.10.150.20">
    <property type="entry name" value="5' to 3' exonuclease, C-terminal subdomain"/>
    <property type="match status" value="2"/>
</dbReference>
<dbReference type="Pfam" id="PF00533">
    <property type="entry name" value="BRCT"/>
    <property type="match status" value="1"/>
</dbReference>
<dbReference type="InterPro" id="IPR004149">
    <property type="entry name" value="Znf_DNAligase_C4"/>
</dbReference>
<dbReference type="FunFam" id="1.10.150.20:FF:000007">
    <property type="entry name" value="DNA ligase"/>
    <property type="match status" value="1"/>
</dbReference>
<keyword evidence="14" id="KW-0464">Manganese</keyword>
<comment type="similarity">
    <text evidence="13 14">Belongs to the NAD-dependent DNA ligase family. LigA subfamily.</text>
</comment>
<dbReference type="GO" id="GO:0003677">
    <property type="term" value="F:DNA binding"/>
    <property type="evidence" value="ECO:0007669"/>
    <property type="project" value="InterPro"/>
</dbReference>
<comment type="cofactor">
    <cofactor evidence="14">
        <name>Mg(2+)</name>
        <dbReference type="ChEBI" id="CHEBI:18420"/>
    </cofactor>
    <cofactor evidence="14">
        <name>Mn(2+)</name>
        <dbReference type="ChEBI" id="CHEBI:29035"/>
    </cofactor>
</comment>
<dbReference type="Gene3D" id="1.10.287.610">
    <property type="entry name" value="Helix hairpin bin"/>
    <property type="match status" value="1"/>
</dbReference>
<feature type="binding site" evidence="14">
    <location>
        <position position="326"/>
    </location>
    <ligand>
        <name>NAD(+)</name>
        <dbReference type="ChEBI" id="CHEBI:57540"/>
    </ligand>
</feature>
<dbReference type="InterPro" id="IPR013840">
    <property type="entry name" value="DNAligase_N"/>
</dbReference>
<evidence type="ECO:0000256" key="12">
    <source>
        <dbReference type="ARBA" id="ARBA00034005"/>
    </source>
</evidence>
<dbReference type="PANTHER" id="PTHR23389">
    <property type="entry name" value="CHROMOSOME TRANSMISSION FIDELITY FACTOR 18"/>
    <property type="match status" value="1"/>
</dbReference>
<dbReference type="NCBIfam" id="TIGR00575">
    <property type="entry name" value="dnlj"/>
    <property type="match status" value="1"/>
</dbReference>
<name>A0A2M7DE09_9BACT</name>
<dbReference type="EMBL" id="PETV01000059">
    <property type="protein sequence ID" value="PIV47075.1"/>
    <property type="molecule type" value="Genomic_DNA"/>
</dbReference>
<feature type="binding site" evidence="14">
    <location>
        <position position="145"/>
    </location>
    <ligand>
        <name>NAD(+)</name>
        <dbReference type="ChEBI" id="CHEBI:57540"/>
    </ligand>
</feature>
<evidence type="ECO:0000313" key="17">
    <source>
        <dbReference type="EMBL" id="PIV47075.1"/>
    </source>
</evidence>
<evidence type="ECO:0000256" key="11">
    <source>
        <dbReference type="ARBA" id="ARBA00023204"/>
    </source>
</evidence>
<dbReference type="FunFam" id="2.40.50.140:FF:000012">
    <property type="entry name" value="DNA ligase"/>
    <property type="match status" value="1"/>
</dbReference>
<dbReference type="Pfam" id="PF03119">
    <property type="entry name" value="DNA_ligase_ZBD"/>
    <property type="match status" value="1"/>
</dbReference>
<comment type="catalytic activity">
    <reaction evidence="12 14 15">
        <text>NAD(+) + (deoxyribonucleotide)n-3'-hydroxyl + 5'-phospho-(deoxyribonucleotide)m = (deoxyribonucleotide)n+m + AMP + beta-nicotinamide D-nucleotide.</text>
        <dbReference type="EC" id="6.5.1.2"/>
    </reaction>
</comment>
<dbReference type="InterPro" id="IPR010994">
    <property type="entry name" value="RuvA_2-like"/>
</dbReference>
<comment type="caution">
    <text evidence="14">Lacks conserved residue(s) required for the propagation of feature annotation.</text>
</comment>
<feature type="binding site" evidence="14">
    <location>
        <position position="438"/>
    </location>
    <ligand>
        <name>Zn(2+)</name>
        <dbReference type="ChEBI" id="CHEBI:29105"/>
    </ligand>
</feature>
<evidence type="ECO:0000259" key="16">
    <source>
        <dbReference type="PROSITE" id="PS50172"/>
    </source>
</evidence>
<feature type="binding site" evidence="14">
    <location>
        <position position="186"/>
    </location>
    <ligand>
        <name>NAD(+)</name>
        <dbReference type="ChEBI" id="CHEBI:57540"/>
    </ligand>
</feature>
<keyword evidence="9 14" id="KW-0460">Magnesium</keyword>
<evidence type="ECO:0000256" key="13">
    <source>
        <dbReference type="ARBA" id="ARBA00060881"/>
    </source>
</evidence>
<dbReference type="Proteomes" id="UP000229030">
    <property type="component" value="Unassembled WGS sequence"/>
</dbReference>
<dbReference type="InterPro" id="IPR003583">
    <property type="entry name" value="Hlx-hairpin-Hlx_DNA-bd_motif"/>
</dbReference>
<dbReference type="SMART" id="SM00278">
    <property type="entry name" value="HhH1"/>
    <property type="match status" value="3"/>
</dbReference>
<evidence type="ECO:0000256" key="9">
    <source>
        <dbReference type="ARBA" id="ARBA00022842"/>
    </source>
</evidence>
<dbReference type="HAMAP" id="MF_01588">
    <property type="entry name" value="DNA_ligase_A"/>
    <property type="match status" value="1"/>
</dbReference>
<keyword evidence="5 14" id="KW-0235">DNA replication</keyword>
<dbReference type="CDD" id="cd00114">
    <property type="entry name" value="LIGANc"/>
    <property type="match status" value="1"/>
</dbReference>
<dbReference type="SUPFAM" id="SSF52113">
    <property type="entry name" value="BRCT domain"/>
    <property type="match status" value="1"/>
</dbReference>
<dbReference type="Gene3D" id="3.30.470.30">
    <property type="entry name" value="DNA ligase/mRNA capping enzyme"/>
    <property type="match status" value="1"/>
</dbReference>
<evidence type="ECO:0000256" key="8">
    <source>
        <dbReference type="ARBA" id="ARBA00022833"/>
    </source>
</evidence>
<dbReference type="SUPFAM" id="SSF50249">
    <property type="entry name" value="Nucleic acid-binding proteins"/>
    <property type="match status" value="1"/>
</dbReference>
<dbReference type="Gene3D" id="2.40.50.140">
    <property type="entry name" value="Nucleic acid-binding proteins"/>
    <property type="match status" value="1"/>
</dbReference>
<organism evidence="17 18">
    <name type="scientific">bacterium (Candidatus Gribaldobacteria) CG02_land_8_20_14_3_00_41_15</name>
    <dbReference type="NCBI Taxonomy" id="2014270"/>
    <lineage>
        <taxon>Bacteria</taxon>
        <taxon>Candidatus Gribaldobacteria</taxon>
    </lineage>
</organism>
<feature type="binding site" evidence="14">
    <location>
        <position position="122"/>
    </location>
    <ligand>
        <name>NAD(+)</name>
        <dbReference type="ChEBI" id="CHEBI:57540"/>
    </ligand>
</feature>
<dbReference type="InterPro" id="IPR041663">
    <property type="entry name" value="DisA/LigA_HHH"/>
</dbReference>
<dbReference type="SMART" id="SM00292">
    <property type="entry name" value="BRCT"/>
    <property type="match status" value="1"/>
</dbReference>
<dbReference type="SMART" id="SM00532">
    <property type="entry name" value="LIGANc"/>
    <property type="match status" value="1"/>
</dbReference>
<dbReference type="PANTHER" id="PTHR23389:SF9">
    <property type="entry name" value="DNA LIGASE"/>
    <property type="match status" value="1"/>
</dbReference>
<dbReference type="PROSITE" id="PS01055">
    <property type="entry name" value="DNA_LIGASE_N1"/>
    <property type="match status" value="1"/>
</dbReference>
<dbReference type="NCBIfam" id="NF005932">
    <property type="entry name" value="PRK07956.1"/>
    <property type="match status" value="1"/>
</dbReference>
<dbReference type="Pfam" id="PF12826">
    <property type="entry name" value="HHH_2"/>
    <property type="match status" value="1"/>
</dbReference>
<feature type="binding site" evidence="14">
    <location>
        <position position="443"/>
    </location>
    <ligand>
        <name>Zn(2+)</name>
        <dbReference type="ChEBI" id="CHEBI:29105"/>
    </ligand>
</feature>
<accession>A0A2M7DE09</accession>
<dbReference type="GO" id="GO:0003911">
    <property type="term" value="F:DNA ligase (NAD+) activity"/>
    <property type="evidence" value="ECO:0007669"/>
    <property type="project" value="UniProtKB-UniRule"/>
</dbReference>
<feature type="domain" description="BRCT" evidence="16">
    <location>
        <begin position="602"/>
        <end position="678"/>
    </location>
</feature>
<dbReference type="Pfam" id="PF01653">
    <property type="entry name" value="DNA_ligase_aden"/>
    <property type="match status" value="1"/>
</dbReference>
<dbReference type="InterPro" id="IPR018239">
    <property type="entry name" value="DNA_ligase_AS"/>
</dbReference>
<reference evidence="18" key="1">
    <citation type="submission" date="2017-09" db="EMBL/GenBank/DDBJ databases">
        <title>Depth-based differentiation of microbial function through sediment-hosted aquifers and enrichment of novel symbionts in the deep terrestrial subsurface.</title>
        <authorList>
            <person name="Probst A.J."/>
            <person name="Ladd B."/>
            <person name="Jarett J.K."/>
            <person name="Geller-Mcgrath D.E."/>
            <person name="Sieber C.M.K."/>
            <person name="Emerson J.B."/>
            <person name="Anantharaman K."/>
            <person name="Thomas B.C."/>
            <person name="Malmstrom R."/>
            <person name="Stieglmeier M."/>
            <person name="Klingl A."/>
            <person name="Woyke T."/>
            <person name="Ryan C.M."/>
            <person name="Banfield J.F."/>
        </authorList>
    </citation>
    <scope>NUCLEOTIDE SEQUENCE [LARGE SCALE GENOMIC DNA]</scope>
</reference>
<evidence type="ECO:0000256" key="14">
    <source>
        <dbReference type="HAMAP-Rule" id="MF_01588"/>
    </source>
</evidence>
<sequence length="678" mass="76136">MTLKVMNKSEAKKRIEKLRQVINHHRYLYHVLDKQEISESALDSLKKELFDLEQLYPDLITPNSPTQRVAGKPLAKFKKVSRQKPMLSLQDGFSNEDIIAWEERLKRLLTEKEARKLDYFCELKFDGLAVELLYQKGVFVLGATRGNGLIGEDITQNLKTIEAIPLELNFLGRSEAPSSDMVVRGEVLISKERFAKINKQQTRAGLPPYANPRNIAAGSVRQLDPKITSQRQLDFYAWDLLADFGQTTHSQKHQILQKLGFKTHSGDFAKHCLSLEEVFKFREHWLAHREKLPFEIDGLVAQVNDIGLFEKLGVAGKSPRAAIAFKFPLKEAQTIVEDIITQVGRTGAITPLALLKPVAIGGTMVSRATLHNEDEIKRLGIKINDTVIVGRAGDVIPDIIKVLPEMRTGQERVFHLPKECPVCGVKLIKNAEDVIWRCPNTKCKARQRRYFYYFVSRPAFNIEGLGPQIINQLSDSGLISDPADLFSLTETDLLNLERFAEKSANNLVSAIQNKKQISLPRFIYALGISSVGEKTAQDLASRFLSLENLEKASLEDLINVENIGLKTGQAIYSFFRQKENTIFLLKLFKNGVKVEKLSQAKGQAGKLFGKTFVLTGVLETMAREIAKEKIRQQGGDVSESVSQQTDYLVVGGNPGSKYNKAKTLGVKILTEQEFLAMI</sequence>
<dbReference type="Gene3D" id="3.40.50.10190">
    <property type="entry name" value="BRCT domain"/>
    <property type="match status" value="1"/>
</dbReference>
<evidence type="ECO:0000256" key="10">
    <source>
        <dbReference type="ARBA" id="ARBA00023027"/>
    </source>
</evidence>
<dbReference type="SUPFAM" id="SSF47781">
    <property type="entry name" value="RuvA domain 2-like"/>
    <property type="match status" value="1"/>
</dbReference>
<evidence type="ECO:0000256" key="3">
    <source>
        <dbReference type="ARBA" id="ARBA00013308"/>
    </source>
</evidence>
<keyword evidence="7 14" id="KW-0227">DNA damage</keyword>
<feature type="binding site" evidence="14">
    <location>
        <position position="423"/>
    </location>
    <ligand>
        <name>Zn(2+)</name>
        <dbReference type="ChEBI" id="CHEBI:29105"/>
    </ligand>
</feature>
<dbReference type="CDD" id="cd17748">
    <property type="entry name" value="BRCT_DNA_ligase_like"/>
    <property type="match status" value="1"/>
</dbReference>
<feature type="binding site" evidence="14">
    <location>
        <position position="420"/>
    </location>
    <ligand>
        <name>Zn(2+)</name>
        <dbReference type="ChEBI" id="CHEBI:29105"/>
    </ligand>
</feature>
<dbReference type="InterPro" id="IPR033136">
    <property type="entry name" value="DNA_ligase_CS"/>
</dbReference>
<dbReference type="InterPro" id="IPR013839">
    <property type="entry name" value="DNAligase_adenylation"/>
</dbReference>
<dbReference type="PROSITE" id="PS50172">
    <property type="entry name" value="BRCT"/>
    <property type="match status" value="1"/>
</dbReference>
<keyword evidence="4 14" id="KW-0436">Ligase</keyword>
<dbReference type="InterPro" id="IPR001679">
    <property type="entry name" value="DNA_ligase"/>
</dbReference>
<comment type="function">
    <text evidence="1 14">DNA ligase that catalyzes the formation of phosphodiester linkages between 5'-phosphoryl and 3'-hydroxyl groups in double-stranded DNA using NAD as a coenzyme and as the energy source for the reaction. It is essential for DNA replication and repair of damaged DNA.</text>
</comment>
<evidence type="ECO:0000256" key="7">
    <source>
        <dbReference type="ARBA" id="ARBA00022763"/>
    </source>
</evidence>
<dbReference type="PROSITE" id="PS01056">
    <property type="entry name" value="DNA_LIGASE_N2"/>
    <property type="match status" value="1"/>
</dbReference>
<dbReference type="SUPFAM" id="SSF56091">
    <property type="entry name" value="DNA ligase/mRNA capping enzyme, catalytic domain"/>
    <property type="match status" value="1"/>
</dbReference>
<dbReference type="AlphaFoldDB" id="A0A2M7DE09"/>
<dbReference type="Gene3D" id="6.20.10.30">
    <property type="match status" value="1"/>
</dbReference>
<comment type="caution">
    <text evidence="17">The sequence shown here is derived from an EMBL/GenBank/DDBJ whole genome shotgun (WGS) entry which is preliminary data.</text>
</comment>